<comment type="caution">
    <text evidence="1">The sequence shown here is derived from an EMBL/GenBank/DDBJ whole genome shotgun (WGS) entry which is preliminary data.</text>
</comment>
<dbReference type="Proteomes" id="UP000318733">
    <property type="component" value="Unassembled WGS sequence"/>
</dbReference>
<organism evidence="1 2">
    <name type="scientific">Mucilaginibacter corticis</name>
    <dbReference type="NCBI Taxonomy" id="2597670"/>
    <lineage>
        <taxon>Bacteria</taxon>
        <taxon>Pseudomonadati</taxon>
        <taxon>Bacteroidota</taxon>
        <taxon>Sphingobacteriia</taxon>
        <taxon>Sphingobacteriales</taxon>
        <taxon>Sphingobacteriaceae</taxon>
        <taxon>Mucilaginibacter</taxon>
    </lineage>
</organism>
<reference evidence="1 2" key="1">
    <citation type="submission" date="2019-07" db="EMBL/GenBank/DDBJ databases">
        <authorList>
            <person name="Huq M.A."/>
        </authorList>
    </citation>
    <scope>NUCLEOTIDE SEQUENCE [LARGE SCALE GENOMIC DNA]</scope>
    <source>
        <strain evidence="1 2">MAH-19</strain>
    </source>
</reference>
<sequence length="99" mass="11235">MDTSAESELKALAAFVLFAKQKGYDAYLMDDYVVIRDVTNKNNNFRLANSDGYYKVNTICVSPLDYEYTAKCTVYMLLAQYNQANAGSTHLHINFKVDL</sequence>
<accession>A0A556MKH6</accession>
<evidence type="ECO:0000313" key="2">
    <source>
        <dbReference type="Proteomes" id="UP000318733"/>
    </source>
</evidence>
<evidence type="ECO:0000313" key="1">
    <source>
        <dbReference type="EMBL" id="TSJ40373.1"/>
    </source>
</evidence>
<keyword evidence="2" id="KW-1185">Reference proteome</keyword>
<proteinExistence type="predicted"/>
<gene>
    <name evidence="1" type="ORF">FO440_11480</name>
</gene>
<dbReference type="OrthoDB" id="9949734at2"/>
<dbReference type="RefSeq" id="WP_144248411.1">
    <property type="nucleotide sequence ID" value="NZ_VLPK01000002.1"/>
</dbReference>
<dbReference type="AlphaFoldDB" id="A0A556MKH6"/>
<name>A0A556MKH6_9SPHI</name>
<protein>
    <submittedName>
        <fullName evidence="1">Uncharacterized protein</fullName>
    </submittedName>
</protein>
<dbReference type="EMBL" id="VLPK01000002">
    <property type="protein sequence ID" value="TSJ40373.1"/>
    <property type="molecule type" value="Genomic_DNA"/>
</dbReference>